<feature type="domain" description="AMP-dependent synthetase/ligase" evidence="2">
    <location>
        <begin position="168"/>
        <end position="268"/>
    </location>
</feature>
<dbReference type="InterPro" id="IPR000873">
    <property type="entry name" value="AMP-dep_synth/lig_dom"/>
</dbReference>
<dbReference type="Pfam" id="PF00501">
    <property type="entry name" value="AMP-binding"/>
    <property type="match status" value="2"/>
</dbReference>
<dbReference type="SUPFAM" id="SSF56801">
    <property type="entry name" value="Acetyl-CoA synthetase-like"/>
    <property type="match status" value="1"/>
</dbReference>
<gene>
    <name evidence="3" type="ORF">ADL17_12995</name>
</gene>
<dbReference type="InterPro" id="IPR042099">
    <property type="entry name" value="ANL_N_sf"/>
</dbReference>
<sequence length="297" mass="31132">MTTLSPATVLAGSARRHADTVAVVDGRVRVTYAELWWEARCYGAGLRAAGVRAGDTVALLAPNVVDFPRVYYAALAAGAHAVPIGAPTSPQTVHLLRGARLLVCHTSQLAAGQWVSARAGVPLVTVGPTRGPSGVPRLEDLSDPAPGGAAADPDTDDDPAGRTATDPDDGDVVLSCLPLGGRFGQDVALTGTFAAGATLVLLSRFTGPAALELMLREEVTVFHGTSAMYAALLDAARGRQTLPRLRRCVSRTPLPPALGQPFTTAFATVVTVAEEKSRYGGGRRQRWRCRHRQGKGR</sequence>
<dbReference type="Gene3D" id="3.40.50.12780">
    <property type="entry name" value="N-terminal domain of ligase-like"/>
    <property type="match status" value="1"/>
</dbReference>
<dbReference type="InterPro" id="IPR050237">
    <property type="entry name" value="ATP-dep_AMP-bd_enzyme"/>
</dbReference>
<proteinExistence type="predicted"/>
<evidence type="ECO:0000259" key="2">
    <source>
        <dbReference type="Pfam" id="PF00501"/>
    </source>
</evidence>
<reference evidence="3 4" key="1">
    <citation type="submission" date="2015-10" db="EMBL/GenBank/DDBJ databases">
        <authorList>
            <person name="Ju K.-S."/>
            <person name="Doroghazi J.R."/>
            <person name="Metcalf W.W."/>
        </authorList>
    </citation>
    <scope>NUCLEOTIDE SEQUENCE [LARGE SCALE GENOMIC DNA]</scope>
    <source>
        <strain evidence="3 4">NRRL B-24793</strain>
    </source>
</reference>
<dbReference type="RefSeq" id="WP_013733309.1">
    <property type="nucleotide sequence ID" value="NZ_LMWI01000002.1"/>
</dbReference>
<feature type="compositionally biased region" description="Low complexity" evidence="1">
    <location>
        <begin position="143"/>
        <end position="152"/>
    </location>
</feature>
<comment type="caution">
    <text evidence="3">The sequence shown here is derived from an EMBL/GenBank/DDBJ whole genome shotgun (WGS) entry which is preliminary data.</text>
</comment>
<protein>
    <recommendedName>
        <fullName evidence="2">AMP-dependent synthetase/ligase domain-containing protein</fullName>
    </recommendedName>
</protein>
<name>A0A9X0HZT6_9ACTN</name>
<dbReference type="PANTHER" id="PTHR43767:SF12">
    <property type="entry name" value="AMP-DEPENDENT SYNTHETASE AND LIGASE"/>
    <property type="match status" value="1"/>
</dbReference>
<dbReference type="PANTHER" id="PTHR43767">
    <property type="entry name" value="LONG-CHAIN-FATTY-ACID--COA LIGASE"/>
    <property type="match status" value="1"/>
</dbReference>
<keyword evidence="4" id="KW-1185">Reference proteome</keyword>
<evidence type="ECO:0000313" key="4">
    <source>
        <dbReference type="Proteomes" id="UP000053246"/>
    </source>
</evidence>
<feature type="domain" description="AMP-dependent synthetase/ligase" evidence="2">
    <location>
        <begin position="13"/>
        <end position="93"/>
    </location>
</feature>
<dbReference type="Gene3D" id="3.40.50.980">
    <property type="match status" value="1"/>
</dbReference>
<dbReference type="EMBL" id="LMWI01000002">
    <property type="protein sequence ID" value="KUJ44149.1"/>
    <property type="molecule type" value="Genomic_DNA"/>
</dbReference>
<dbReference type="AlphaFoldDB" id="A0A9X0HZT6"/>
<feature type="region of interest" description="Disordered" evidence="1">
    <location>
        <begin position="126"/>
        <end position="169"/>
    </location>
</feature>
<accession>A0A9X0HZT6</accession>
<dbReference type="Proteomes" id="UP000053246">
    <property type="component" value="Unassembled WGS sequence"/>
</dbReference>
<evidence type="ECO:0000256" key="1">
    <source>
        <dbReference type="SAM" id="MobiDB-lite"/>
    </source>
</evidence>
<organism evidence="3 4">
    <name type="scientific">Micromonospora maris</name>
    <dbReference type="NCBI Taxonomy" id="1003110"/>
    <lineage>
        <taxon>Bacteria</taxon>
        <taxon>Bacillati</taxon>
        <taxon>Actinomycetota</taxon>
        <taxon>Actinomycetes</taxon>
        <taxon>Micromonosporales</taxon>
        <taxon>Micromonosporaceae</taxon>
        <taxon>Micromonospora</taxon>
    </lineage>
</organism>
<evidence type="ECO:0000313" key="3">
    <source>
        <dbReference type="EMBL" id="KUJ44149.1"/>
    </source>
</evidence>